<keyword evidence="1" id="KW-0175">Coiled coil</keyword>
<organism evidence="4">
    <name type="scientific">Aegilops tauschii</name>
    <name type="common">Tausch's goatgrass</name>
    <name type="synonym">Aegilops squarrosa</name>
    <dbReference type="NCBI Taxonomy" id="37682"/>
    <lineage>
        <taxon>Eukaryota</taxon>
        <taxon>Viridiplantae</taxon>
        <taxon>Streptophyta</taxon>
        <taxon>Embryophyta</taxon>
        <taxon>Tracheophyta</taxon>
        <taxon>Spermatophyta</taxon>
        <taxon>Magnoliopsida</taxon>
        <taxon>Liliopsida</taxon>
        <taxon>Poales</taxon>
        <taxon>Poaceae</taxon>
        <taxon>BOP clade</taxon>
        <taxon>Pooideae</taxon>
        <taxon>Triticodae</taxon>
        <taxon>Triticeae</taxon>
        <taxon>Triticinae</taxon>
        <taxon>Aegilops</taxon>
    </lineage>
</organism>
<dbReference type="Gene3D" id="3.40.50.300">
    <property type="entry name" value="P-loop containing nucleotide triphosphate hydrolases"/>
    <property type="match status" value="1"/>
</dbReference>
<protein>
    <recommendedName>
        <fullName evidence="5">Dynamin-type G domain-containing protein</fullName>
    </recommendedName>
</protein>
<proteinExistence type="predicted"/>
<dbReference type="GO" id="GO:0016020">
    <property type="term" value="C:membrane"/>
    <property type="evidence" value="ECO:0007669"/>
    <property type="project" value="TreeGrafter"/>
</dbReference>
<reference evidence="4" key="1">
    <citation type="submission" date="2015-06" db="UniProtKB">
        <authorList>
            <consortium name="EnsemblPlants"/>
        </authorList>
    </citation>
    <scope>IDENTIFICATION</scope>
</reference>
<feature type="compositionally biased region" description="Basic and acidic residues" evidence="2">
    <location>
        <begin position="565"/>
        <end position="578"/>
    </location>
</feature>
<keyword evidence="3" id="KW-1133">Transmembrane helix</keyword>
<feature type="coiled-coil region" evidence="1">
    <location>
        <begin position="170"/>
        <end position="197"/>
    </location>
</feature>
<feature type="region of interest" description="Disordered" evidence="2">
    <location>
        <begin position="554"/>
        <end position="590"/>
    </location>
</feature>
<dbReference type="GO" id="GO:0008017">
    <property type="term" value="F:microtubule binding"/>
    <property type="evidence" value="ECO:0007669"/>
    <property type="project" value="TreeGrafter"/>
</dbReference>
<dbReference type="InterPro" id="IPR027417">
    <property type="entry name" value="P-loop_NTPase"/>
</dbReference>
<sequence length="715" mass="80573">MRRQQRVHGGVPPRACMSAREHMGKRVSLLGRWHCWQGRGRLVDPDLARTVLVSTKLDTKIPQFARASDVEVFLHPPTCVLDGSLLGDSPFFTSVPSGRVGSCHEAVFRSNEEFKKAISLRELDDVTSLEDKLGRSLTREEKNRIGVSNLRLFLEELLQNRYIESVPSIIPLLEKEHRAASRKLRKVTQEISDLDEAKLKEKARLFHDSFLTKLSLLLKGMVVAPPDKFGETLINERINGGTFTGSENFQLPNKMMALYTEGFMCLICLLLTASFFLAIRLLTAIHVLVFVVLDAHGQECGFEGHCHYEFVAALDARVLDGGDVVESGGTCARMASWSLGRIKVFAKEWMAHKGNGNEESPGKSDIKSDYATCRTKSATFCPVHPTWSRENAGMRLYGGAQYHRAMAEFRLVVGSIKCPPITREEIVNACGVEDIHDGTNYSRTACVIAVAKACDTFEPFLHQLSFRLLYILKRLSPISVFLLEKDGEHFSSHDVLVKRVQAAFNRCMEDLESTTRYVTWSLHNKNRAGLRHFLDSFVAPEQLCANTHTAHSAGLHEQSTGLNDSKQDRPKGELKSSHTSDSNPSGGVSETRLVDLLDNTLWNRRLAPSSERLVYALVHQIFHGIKEHFLVTTELKFNCFLLMPIVDKLAALLREDLESAFEDDLDSIFSVTELRHSLGQKKRELEIELKQMKRLKEKFTEINKKLNSLQVRQQA</sequence>
<dbReference type="PANTHER" id="PTHR11566">
    <property type="entry name" value="DYNAMIN"/>
    <property type="match status" value="1"/>
</dbReference>
<feature type="coiled-coil region" evidence="1">
    <location>
        <begin position="675"/>
        <end position="712"/>
    </location>
</feature>
<evidence type="ECO:0000256" key="1">
    <source>
        <dbReference type="SAM" id="Coils"/>
    </source>
</evidence>
<evidence type="ECO:0008006" key="5">
    <source>
        <dbReference type="Google" id="ProtNLM"/>
    </source>
</evidence>
<dbReference type="PANTHER" id="PTHR11566:SF78">
    <property type="entry name" value="DYNAMIN-LIKE PROTEIN ARC5"/>
    <property type="match status" value="1"/>
</dbReference>
<dbReference type="GO" id="GO:0003924">
    <property type="term" value="F:GTPase activity"/>
    <property type="evidence" value="ECO:0007669"/>
    <property type="project" value="TreeGrafter"/>
</dbReference>
<feature type="compositionally biased region" description="Polar residues" evidence="2">
    <location>
        <begin position="579"/>
        <end position="588"/>
    </location>
</feature>
<evidence type="ECO:0000313" key="4">
    <source>
        <dbReference type="EnsemblPlants" id="EMT29790"/>
    </source>
</evidence>
<evidence type="ECO:0000256" key="3">
    <source>
        <dbReference type="SAM" id="Phobius"/>
    </source>
</evidence>
<dbReference type="GO" id="GO:0005874">
    <property type="term" value="C:microtubule"/>
    <property type="evidence" value="ECO:0007669"/>
    <property type="project" value="TreeGrafter"/>
</dbReference>
<dbReference type="ExpressionAtlas" id="M8BXT7">
    <property type="expression patterns" value="baseline"/>
</dbReference>
<feature type="transmembrane region" description="Helical" evidence="3">
    <location>
        <begin position="263"/>
        <end position="293"/>
    </location>
</feature>
<accession>M8BXT7</accession>
<dbReference type="GO" id="GO:0005777">
    <property type="term" value="C:peroxisome"/>
    <property type="evidence" value="ECO:0007669"/>
    <property type="project" value="TreeGrafter"/>
</dbReference>
<keyword evidence="3" id="KW-0472">Membrane</keyword>
<keyword evidence="3" id="KW-0812">Transmembrane</keyword>
<name>M8BXT7_AEGTA</name>
<dbReference type="GO" id="GO:0016559">
    <property type="term" value="P:peroxisome fission"/>
    <property type="evidence" value="ECO:0007669"/>
    <property type="project" value="TreeGrafter"/>
</dbReference>
<dbReference type="InterPro" id="IPR022812">
    <property type="entry name" value="Dynamin"/>
</dbReference>
<evidence type="ECO:0000256" key="2">
    <source>
        <dbReference type="SAM" id="MobiDB-lite"/>
    </source>
</evidence>
<dbReference type="AlphaFoldDB" id="M8BXT7"/>
<dbReference type="EnsemblPlants" id="EMT29790">
    <property type="protein sequence ID" value="EMT29790"/>
    <property type="gene ID" value="F775_05761"/>
</dbReference>